<dbReference type="InterPro" id="IPR018307">
    <property type="entry name" value="ABL9/DENND6_dom"/>
</dbReference>
<dbReference type="STRING" id="32264.T1L565"/>
<accession>T1L565</accession>
<dbReference type="HOGENOM" id="CLU_1984402_0_0_1"/>
<evidence type="ECO:0000256" key="1">
    <source>
        <dbReference type="SAM" id="MobiDB-lite"/>
    </source>
</evidence>
<evidence type="ECO:0000313" key="4">
    <source>
        <dbReference type="Proteomes" id="UP000015104"/>
    </source>
</evidence>
<dbReference type="AlphaFoldDB" id="T1L565"/>
<dbReference type="PANTHER" id="PTHR31017">
    <property type="entry name" value="LATE SECRETORY PATHWAY PROTEIN AVL9-RELATED"/>
    <property type="match status" value="1"/>
</dbReference>
<reference evidence="4" key="1">
    <citation type="submission" date="2011-08" db="EMBL/GenBank/DDBJ databases">
        <authorList>
            <person name="Rombauts S."/>
        </authorList>
    </citation>
    <scope>NUCLEOTIDE SEQUENCE</scope>
    <source>
        <strain evidence="4">London</strain>
    </source>
</reference>
<feature type="region of interest" description="Disordered" evidence="1">
    <location>
        <begin position="38"/>
        <end position="66"/>
    </location>
</feature>
<dbReference type="Proteomes" id="UP000015104">
    <property type="component" value="Unassembled WGS sequence"/>
</dbReference>
<organism evidence="3 4">
    <name type="scientific">Tetranychus urticae</name>
    <name type="common">Two-spotted spider mite</name>
    <dbReference type="NCBI Taxonomy" id="32264"/>
    <lineage>
        <taxon>Eukaryota</taxon>
        <taxon>Metazoa</taxon>
        <taxon>Ecdysozoa</taxon>
        <taxon>Arthropoda</taxon>
        <taxon>Chelicerata</taxon>
        <taxon>Arachnida</taxon>
        <taxon>Acari</taxon>
        <taxon>Acariformes</taxon>
        <taxon>Trombidiformes</taxon>
        <taxon>Prostigmata</taxon>
        <taxon>Eleutherengona</taxon>
        <taxon>Raphignathae</taxon>
        <taxon>Tetranychoidea</taxon>
        <taxon>Tetranychidae</taxon>
        <taxon>Tetranychus</taxon>
    </lineage>
</organism>
<dbReference type="GO" id="GO:0005737">
    <property type="term" value="C:cytoplasm"/>
    <property type="evidence" value="ECO:0007669"/>
    <property type="project" value="TreeGrafter"/>
</dbReference>
<feature type="domain" description="AVL9/DENND6" evidence="2">
    <location>
        <begin position="13"/>
        <end position="126"/>
    </location>
</feature>
<dbReference type="EMBL" id="CAEY01001223">
    <property type="status" value="NOT_ANNOTATED_CDS"/>
    <property type="molecule type" value="Genomic_DNA"/>
</dbReference>
<dbReference type="Pfam" id="PF09794">
    <property type="entry name" value="Avl9"/>
    <property type="match status" value="1"/>
</dbReference>
<keyword evidence="4" id="KW-1185">Reference proteome</keyword>
<name>T1L565_TETUR</name>
<dbReference type="PANTHER" id="PTHR31017:SF1">
    <property type="entry name" value="LATE SECRETORY PATHWAY PROTEIN AVL9 HOMOLOG"/>
    <property type="match status" value="1"/>
</dbReference>
<protein>
    <recommendedName>
        <fullName evidence="2">AVL9/DENND6 domain-containing protein</fullName>
    </recommendedName>
</protein>
<dbReference type="EnsemblMetazoa" id="tetur43g00320.1">
    <property type="protein sequence ID" value="tetur43g00320.1"/>
    <property type="gene ID" value="tetur43g00320"/>
</dbReference>
<sequence length="126" mass="14602">MKELENCDHNGPILYVLVVGFHHKKGCLIEYCFPKMRHTEDSDGKESDMDGNDDSTTNENDNKKPFKLPKVWRTLPSIALPDGAHNYDRDTIYFHLPHPDRPLSTIYGISCYRQIASDRLHRKTDD</sequence>
<reference evidence="3" key="2">
    <citation type="submission" date="2015-06" db="UniProtKB">
        <authorList>
            <consortium name="EnsemblMetazoa"/>
        </authorList>
    </citation>
    <scope>IDENTIFICATION</scope>
</reference>
<proteinExistence type="predicted"/>
<dbReference type="eggNOG" id="KOG3823">
    <property type="taxonomic scope" value="Eukaryota"/>
</dbReference>
<feature type="compositionally biased region" description="Basic and acidic residues" evidence="1">
    <location>
        <begin position="38"/>
        <end position="48"/>
    </location>
</feature>
<dbReference type="InterPro" id="IPR051731">
    <property type="entry name" value="DENND11/AVL9_GEFs"/>
</dbReference>
<evidence type="ECO:0000259" key="2">
    <source>
        <dbReference type="Pfam" id="PF09794"/>
    </source>
</evidence>
<evidence type="ECO:0000313" key="3">
    <source>
        <dbReference type="EnsemblMetazoa" id="tetur43g00320.1"/>
    </source>
</evidence>